<protein>
    <submittedName>
        <fullName evidence="2">Uncharacterized protein</fullName>
    </submittedName>
</protein>
<dbReference type="Proteomes" id="UP000734854">
    <property type="component" value="Unassembled WGS sequence"/>
</dbReference>
<feature type="region of interest" description="Disordered" evidence="1">
    <location>
        <begin position="227"/>
        <end position="259"/>
    </location>
</feature>
<feature type="compositionally biased region" description="Basic and acidic residues" evidence="1">
    <location>
        <begin position="1"/>
        <end position="14"/>
    </location>
</feature>
<sequence length="283" mass="30900">MPRSHCEMGEERAADGGPGSVESTAASSTCSASAAAASPGGGKRGRDPDDEVYLDNFHLHKRYLSEIMASSLNGLSVGDSLAADNLVESPARSESVSYLRDEIALQYSPMSEDLDDCRYCENPSGSTIPQSDAMSTPTSPVSPHRYQNPFTTITTAVQYPLNTYHTVAPACSHPRQRGSDSEGRFPSSPNDMCHTTDLRRAALLRSVQMRTQPHCQAVYELSFNSSQENMQSTDEGEDRSFSCEKGLDDEEAGYQSTENEVEYIEDYSSLEHVTDSKLAPKQD</sequence>
<feature type="region of interest" description="Disordered" evidence="1">
    <location>
        <begin position="1"/>
        <end position="49"/>
    </location>
</feature>
<feature type="region of interest" description="Disordered" evidence="1">
    <location>
        <begin position="171"/>
        <end position="192"/>
    </location>
</feature>
<dbReference type="OrthoDB" id="637546at2759"/>
<comment type="caution">
    <text evidence="2">The sequence shown here is derived from an EMBL/GenBank/DDBJ whole genome shotgun (WGS) entry which is preliminary data.</text>
</comment>
<dbReference type="PANTHER" id="PTHR35717">
    <property type="entry name" value="OS05G0156200 PROTEIN"/>
    <property type="match status" value="1"/>
</dbReference>
<dbReference type="AlphaFoldDB" id="A0A8J5FHR4"/>
<accession>A0A8J5FHR4</accession>
<proteinExistence type="predicted"/>
<organism evidence="2 3">
    <name type="scientific">Zingiber officinale</name>
    <name type="common">Ginger</name>
    <name type="synonym">Amomum zingiber</name>
    <dbReference type="NCBI Taxonomy" id="94328"/>
    <lineage>
        <taxon>Eukaryota</taxon>
        <taxon>Viridiplantae</taxon>
        <taxon>Streptophyta</taxon>
        <taxon>Embryophyta</taxon>
        <taxon>Tracheophyta</taxon>
        <taxon>Spermatophyta</taxon>
        <taxon>Magnoliopsida</taxon>
        <taxon>Liliopsida</taxon>
        <taxon>Zingiberales</taxon>
        <taxon>Zingiberaceae</taxon>
        <taxon>Zingiber</taxon>
    </lineage>
</organism>
<dbReference type="EMBL" id="JACMSC010000016">
    <property type="protein sequence ID" value="KAG6482589.1"/>
    <property type="molecule type" value="Genomic_DNA"/>
</dbReference>
<feature type="compositionally biased region" description="Low complexity" evidence="1">
    <location>
        <begin position="23"/>
        <end position="38"/>
    </location>
</feature>
<evidence type="ECO:0000313" key="3">
    <source>
        <dbReference type="Proteomes" id="UP000734854"/>
    </source>
</evidence>
<evidence type="ECO:0000313" key="2">
    <source>
        <dbReference type="EMBL" id="KAG6482589.1"/>
    </source>
</evidence>
<gene>
    <name evidence="2" type="ORF">ZIOFF_059221</name>
</gene>
<keyword evidence="3" id="KW-1185">Reference proteome</keyword>
<name>A0A8J5FHR4_ZINOF</name>
<evidence type="ECO:0000256" key="1">
    <source>
        <dbReference type="SAM" id="MobiDB-lite"/>
    </source>
</evidence>
<reference evidence="2 3" key="1">
    <citation type="submission" date="2020-08" db="EMBL/GenBank/DDBJ databases">
        <title>Plant Genome Project.</title>
        <authorList>
            <person name="Zhang R.-G."/>
        </authorList>
    </citation>
    <scope>NUCLEOTIDE SEQUENCE [LARGE SCALE GENOMIC DNA]</scope>
    <source>
        <tissue evidence="2">Rhizome</tissue>
    </source>
</reference>
<dbReference type="PANTHER" id="PTHR35717:SF1">
    <property type="entry name" value="OS05G0156200 PROTEIN"/>
    <property type="match status" value="1"/>
</dbReference>